<keyword evidence="2" id="KW-1185">Reference proteome</keyword>
<proteinExistence type="predicted"/>
<reference evidence="1 2" key="1">
    <citation type="submission" date="2023-11" db="EMBL/GenBank/DDBJ databases">
        <title>Halocaridina rubra genome assembly.</title>
        <authorList>
            <person name="Smith C."/>
        </authorList>
    </citation>
    <scope>NUCLEOTIDE SEQUENCE [LARGE SCALE GENOMIC DNA]</scope>
    <source>
        <strain evidence="1">EP-1</strain>
        <tissue evidence="1">Whole</tissue>
    </source>
</reference>
<dbReference type="AlphaFoldDB" id="A0AAN9A477"/>
<dbReference type="EMBL" id="JAXCGZ010017095">
    <property type="protein sequence ID" value="KAK7068872.1"/>
    <property type="molecule type" value="Genomic_DNA"/>
</dbReference>
<organism evidence="1 2">
    <name type="scientific">Halocaridina rubra</name>
    <name type="common">Hawaiian red shrimp</name>
    <dbReference type="NCBI Taxonomy" id="373956"/>
    <lineage>
        <taxon>Eukaryota</taxon>
        <taxon>Metazoa</taxon>
        <taxon>Ecdysozoa</taxon>
        <taxon>Arthropoda</taxon>
        <taxon>Crustacea</taxon>
        <taxon>Multicrustacea</taxon>
        <taxon>Malacostraca</taxon>
        <taxon>Eumalacostraca</taxon>
        <taxon>Eucarida</taxon>
        <taxon>Decapoda</taxon>
        <taxon>Pleocyemata</taxon>
        <taxon>Caridea</taxon>
        <taxon>Atyoidea</taxon>
        <taxon>Atyidae</taxon>
        <taxon>Halocaridina</taxon>
    </lineage>
</organism>
<evidence type="ECO:0000313" key="2">
    <source>
        <dbReference type="Proteomes" id="UP001381693"/>
    </source>
</evidence>
<accession>A0AAN9A477</accession>
<dbReference type="Proteomes" id="UP001381693">
    <property type="component" value="Unassembled WGS sequence"/>
</dbReference>
<comment type="caution">
    <text evidence="1">The sequence shown here is derived from an EMBL/GenBank/DDBJ whole genome shotgun (WGS) entry which is preliminary data.</text>
</comment>
<evidence type="ECO:0000313" key="1">
    <source>
        <dbReference type="EMBL" id="KAK7068872.1"/>
    </source>
</evidence>
<gene>
    <name evidence="1" type="ORF">SK128_013334</name>
</gene>
<sequence length="50" mass="5728">MEGIKPAVVTSRPMWSTTENVSGMERVFSARTENFMKCRIARDFRVICTS</sequence>
<protein>
    <submittedName>
        <fullName evidence="1">Uncharacterized protein</fullName>
    </submittedName>
</protein>
<name>A0AAN9A477_HALRR</name>